<comment type="caution">
    <text evidence="1">The sequence shown here is derived from an EMBL/GenBank/DDBJ whole genome shotgun (WGS) entry which is preliminary data.</text>
</comment>
<name>X1IBJ8_9ZZZZ</name>
<accession>X1IBJ8</accession>
<gene>
    <name evidence="1" type="ORF">S03H2_54011</name>
</gene>
<proteinExistence type="predicted"/>
<sequence length="56" mass="5903">MAAVYNISDLKETSDPKGSFSHKLLPGLPPSGDGLAACNNKARIVEKLFSLCLLGN</sequence>
<organism evidence="1">
    <name type="scientific">marine sediment metagenome</name>
    <dbReference type="NCBI Taxonomy" id="412755"/>
    <lineage>
        <taxon>unclassified sequences</taxon>
        <taxon>metagenomes</taxon>
        <taxon>ecological metagenomes</taxon>
    </lineage>
</organism>
<dbReference type="EMBL" id="BARU01034405">
    <property type="protein sequence ID" value="GAH63459.1"/>
    <property type="molecule type" value="Genomic_DNA"/>
</dbReference>
<evidence type="ECO:0000313" key="1">
    <source>
        <dbReference type="EMBL" id="GAH63459.1"/>
    </source>
</evidence>
<reference evidence="1" key="1">
    <citation type="journal article" date="2014" name="Front. Microbiol.">
        <title>High frequency of phylogenetically diverse reductive dehalogenase-homologous genes in deep subseafloor sedimentary metagenomes.</title>
        <authorList>
            <person name="Kawai M."/>
            <person name="Futagami T."/>
            <person name="Toyoda A."/>
            <person name="Takaki Y."/>
            <person name="Nishi S."/>
            <person name="Hori S."/>
            <person name="Arai W."/>
            <person name="Tsubouchi T."/>
            <person name="Morono Y."/>
            <person name="Uchiyama I."/>
            <person name="Ito T."/>
            <person name="Fujiyama A."/>
            <person name="Inagaki F."/>
            <person name="Takami H."/>
        </authorList>
    </citation>
    <scope>NUCLEOTIDE SEQUENCE</scope>
    <source>
        <strain evidence="1">Expedition CK06-06</strain>
    </source>
</reference>
<protein>
    <submittedName>
        <fullName evidence="1">Uncharacterized protein</fullName>
    </submittedName>
</protein>
<dbReference type="AlphaFoldDB" id="X1IBJ8"/>